<dbReference type="OrthoDB" id="264387at2759"/>
<feature type="compositionally biased region" description="Low complexity" evidence="1">
    <location>
        <begin position="556"/>
        <end position="569"/>
    </location>
</feature>
<feature type="region of interest" description="Disordered" evidence="1">
    <location>
        <begin position="447"/>
        <end position="571"/>
    </location>
</feature>
<feature type="compositionally biased region" description="Low complexity" evidence="1">
    <location>
        <begin position="60"/>
        <end position="81"/>
    </location>
</feature>
<evidence type="ECO:0000313" key="2">
    <source>
        <dbReference type="EMBL" id="CUG91325.1"/>
    </source>
</evidence>
<organism evidence="2 3">
    <name type="scientific">Bodo saltans</name>
    <name type="common">Flagellated protozoan</name>
    <dbReference type="NCBI Taxonomy" id="75058"/>
    <lineage>
        <taxon>Eukaryota</taxon>
        <taxon>Discoba</taxon>
        <taxon>Euglenozoa</taxon>
        <taxon>Kinetoplastea</taxon>
        <taxon>Metakinetoplastina</taxon>
        <taxon>Eubodonida</taxon>
        <taxon>Bodonidae</taxon>
        <taxon>Bodo</taxon>
    </lineage>
</organism>
<feature type="compositionally biased region" description="Low complexity" evidence="1">
    <location>
        <begin position="734"/>
        <end position="756"/>
    </location>
</feature>
<sequence length="852" mass="92936">MMQRRPNASGPVYGTAFSREDNARLRQHVSRGTGEWSAVPECVRDAIAELLVRGPTTTTTVAASSPAARSSSHQQLGSSSSTKRKSVVKTTTITSNSTRVPAAASRSSTRLHNSAAAVPSRYYSSAPTISEGTALVGDAHPQFHPIFPSPSTDVTPLLHLSDDALLMTVRSFEDAEALRQHAVRNSALFHNNIEQLFRDMRQCLVPELRAAVQLHPLALSELKRQNASTAGARYGAVPDGAADLPHHVKGRIEFEDRLLTDVVDCMHKLRAASVRFTANFFTDEEKVGLGIDPYVLPKEDERHAAATLSSRHSMSTTSMEPLDRHTLLVDSAFRRNNGEHFDEYYHTSRHHQQQQPAATNPRWNRNRDDNDTPPPSANQSYDASLPSLYPEEGDALVPEGAELPEDRSPRRMGRGGQNDDGDAYQRYDHNEVEYQEDDDHDETLAEEAEMPGDRSPRRQRELHEHVESDGGELFPRYYHDHHQQPRGGGADNYHRLNPLEAPHYEDPFDPPRYPDEDGRPQQNERNGVSSSSGRTRGLVNFLNRSAEDDTEEPSLGGRAAAVSSRGGNAMRAALHDDSVTPSRVLNMNAAMDAQQQQRGRHGGGQQPQQYHHNLSNNGGDSMYPPPPPLSTSPMDRRRYLPPTSPTMAPAQPSDPREVGEMGGGAAPHASSPTMIDLSPRSYGRSPSPEERSNTPFAVRLPSTPRTRNDYVIHPSPRPISVKKKTMLVPKGSDRSSSVGGAGGASPPRSPSNSMRRTSAHQRRNSNISSLDASLSASAEVSPRHRSGGNGASVSFAAPHDQSITTSTTMQSPSVENTSTASPPPQVSSQITFLGRGEGRVSAAATGRGGVHW</sequence>
<dbReference type="EMBL" id="CYKH01001905">
    <property type="protein sequence ID" value="CUG91325.1"/>
    <property type="molecule type" value="Genomic_DNA"/>
</dbReference>
<feature type="region of interest" description="Disordered" evidence="1">
    <location>
        <begin position="588"/>
        <end position="852"/>
    </location>
</feature>
<protein>
    <submittedName>
        <fullName evidence="2">Uncharacterized protein</fullName>
    </submittedName>
</protein>
<feature type="region of interest" description="Disordered" evidence="1">
    <location>
        <begin position="346"/>
        <end position="424"/>
    </location>
</feature>
<reference evidence="3" key="1">
    <citation type="submission" date="2015-09" db="EMBL/GenBank/DDBJ databases">
        <authorList>
            <consortium name="Pathogen Informatics"/>
        </authorList>
    </citation>
    <scope>NUCLEOTIDE SEQUENCE [LARGE SCALE GENOMIC DNA]</scope>
    <source>
        <strain evidence="3">Lake Konstanz</strain>
    </source>
</reference>
<keyword evidence="3" id="KW-1185">Reference proteome</keyword>
<feature type="compositionally biased region" description="Polar residues" evidence="1">
    <location>
        <begin position="520"/>
        <end position="534"/>
    </location>
</feature>
<proteinExistence type="predicted"/>
<gene>
    <name evidence="2" type="ORF">BSAL_31325</name>
</gene>
<evidence type="ECO:0000313" key="3">
    <source>
        <dbReference type="Proteomes" id="UP000051952"/>
    </source>
</evidence>
<dbReference type="VEuPathDB" id="TriTrypDB:BSAL_31325"/>
<evidence type="ECO:0000256" key="1">
    <source>
        <dbReference type="SAM" id="MobiDB-lite"/>
    </source>
</evidence>
<accession>A0A0S4JS27</accession>
<feature type="compositionally biased region" description="Polar residues" evidence="1">
    <location>
        <begin position="610"/>
        <end position="619"/>
    </location>
</feature>
<feature type="region of interest" description="Disordered" evidence="1">
    <location>
        <begin position="60"/>
        <end position="111"/>
    </location>
</feature>
<feature type="compositionally biased region" description="Low complexity" evidence="1">
    <location>
        <begin position="768"/>
        <end position="778"/>
    </location>
</feature>
<name>A0A0S4JS27_BODSA</name>
<dbReference type="Proteomes" id="UP000051952">
    <property type="component" value="Unassembled WGS sequence"/>
</dbReference>
<feature type="compositionally biased region" description="Basic and acidic residues" evidence="1">
    <location>
        <begin position="451"/>
        <end position="468"/>
    </location>
</feature>
<feature type="compositionally biased region" description="Polar residues" evidence="1">
    <location>
        <begin position="801"/>
        <end position="831"/>
    </location>
</feature>
<feature type="compositionally biased region" description="Low complexity" evidence="1">
    <location>
        <begin position="88"/>
        <end position="100"/>
    </location>
</feature>
<dbReference type="AlphaFoldDB" id="A0A0S4JS27"/>